<feature type="compositionally biased region" description="Low complexity" evidence="1">
    <location>
        <begin position="119"/>
        <end position="134"/>
    </location>
</feature>
<feature type="region of interest" description="Disordered" evidence="1">
    <location>
        <begin position="115"/>
        <end position="145"/>
    </location>
</feature>
<accession>A0A9D4IX43</accession>
<gene>
    <name evidence="2" type="ORF">DPMN_165567</name>
</gene>
<sequence length="170" mass="18673">MRSPYNVFSDGEVYFMRRRANGENSNNSTEVQFNRLSAEGEPVNRTSPGITDTEMETVSEASNTDYTHGPVGKSKQPPRSRSSRDLWKAVNTLQSCIQDLAAEVKVVKRVPLEASANRQSSSCSNRESSSLQQSGPSIKGPSINNINMSALRPDAAIFHAKGDGNQLYYI</sequence>
<keyword evidence="3" id="KW-1185">Reference proteome</keyword>
<protein>
    <submittedName>
        <fullName evidence="2">Uncharacterized protein</fullName>
    </submittedName>
</protein>
<dbReference type="AlphaFoldDB" id="A0A9D4IX43"/>
<evidence type="ECO:0000256" key="1">
    <source>
        <dbReference type="SAM" id="MobiDB-lite"/>
    </source>
</evidence>
<feature type="region of interest" description="Disordered" evidence="1">
    <location>
        <begin position="19"/>
        <end position="84"/>
    </location>
</feature>
<dbReference type="EMBL" id="JAIWYP010000008">
    <property type="protein sequence ID" value="KAH3787443.1"/>
    <property type="molecule type" value="Genomic_DNA"/>
</dbReference>
<organism evidence="2 3">
    <name type="scientific">Dreissena polymorpha</name>
    <name type="common">Zebra mussel</name>
    <name type="synonym">Mytilus polymorpha</name>
    <dbReference type="NCBI Taxonomy" id="45954"/>
    <lineage>
        <taxon>Eukaryota</taxon>
        <taxon>Metazoa</taxon>
        <taxon>Spiralia</taxon>
        <taxon>Lophotrochozoa</taxon>
        <taxon>Mollusca</taxon>
        <taxon>Bivalvia</taxon>
        <taxon>Autobranchia</taxon>
        <taxon>Heteroconchia</taxon>
        <taxon>Euheterodonta</taxon>
        <taxon>Imparidentia</taxon>
        <taxon>Neoheterodontei</taxon>
        <taxon>Myida</taxon>
        <taxon>Dreissenoidea</taxon>
        <taxon>Dreissenidae</taxon>
        <taxon>Dreissena</taxon>
    </lineage>
</organism>
<dbReference type="Proteomes" id="UP000828390">
    <property type="component" value="Unassembled WGS sequence"/>
</dbReference>
<reference evidence="2" key="1">
    <citation type="journal article" date="2019" name="bioRxiv">
        <title>The Genome of the Zebra Mussel, Dreissena polymorpha: A Resource for Invasive Species Research.</title>
        <authorList>
            <person name="McCartney M.A."/>
            <person name="Auch B."/>
            <person name="Kono T."/>
            <person name="Mallez S."/>
            <person name="Zhang Y."/>
            <person name="Obille A."/>
            <person name="Becker A."/>
            <person name="Abrahante J.E."/>
            <person name="Garbe J."/>
            <person name="Badalamenti J.P."/>
            <person name="Herman A."/>
            <person name="Mangelson H."/>
            <person name="Liachko I."/>
            <person name="Sullivan S."/>
            <person name="Sone E.D."/>
            <person name="Koren S."/>
            <person name="Silverstein K.A.T."/>
            <person name="Beckman K.B."/>
            <person name="Gohl D.M."/>
        </authorList>
    </citation>
    <scope>NUCLEOTIDE SEQUENCE</scope>
    <source>
        <strain evidence="2">Duluth1</strain>
        <tissue evidence="2">Whole animal</tissue>
    </source>
</reference>
<feature type="compositionally biased region" description="Polar residues" evidence="1">
    <location>
        <begin position="22"/>
        <end position="35"/>
    </location>
</feature>
<name>A0A9D4IX43_DREPO</name>
<proteinExistence type="predicted"/>
<comment type="caution">
    <text evidence="2">The sequence shown here is derived from an EMBL/GenBank/DDBJ whole genome shotgun (WGS) entry which is preliminary data.</text>
</comment>
<reference evidence="2" key="2">
    <citation type="submission" date="2020-11" db="EMBL/GenBank/DDBJ databases">
        <authorList>
            <person name="McCartney M.A."/>
            <person name="Auch B."/>
            <person name="Kono T."/>
            <person name="Mallez S."/>
            <person name="Becker A."/>
            <person name="Gohl D.M."/>
            <person name="Silverstein K.A.T."/>
            <person name="Koren S."/>
            <person name="Bechman K.B."/>
            <person name="Herman A."/>
            <person name="Abrahante J.E."/>
            <person name="Garbe J."/>
        </authorList>
    </citation>
    <scope>NUCLEOTIDE SEQUENCE</scope>
    <source>
        <strain evidence="2">Duluth1</strain>
        <tissue evidence="2">Whole animal</tissue>
    </source>
</reference>
<evidence type="ECO:0000313" key="2">
    <source>
        <dbReference type="EMBL" id="KAH3787443.1"/>
    </source>
</evidence>
<evidence type="ECO:0000313" key="3">
    <source>
        <dbReference type="Proteomes" id="UP000828390"/>
    </source>
</evidence>